<evidence type="ECO:0000313" key="2">
    <source>
        <dbReference type="Proteomes" id="UP000233564"/>
    </source>
</evidence>
<protein>
    <submittedName>
        <fullName evidence="1">Uncharacterized protein</fullName>
    </submittedName>
</protein>
<gene>
    <name evidence="1" type="ORF">CIB54_17300</name>
</gene>
<dbReference type="AlphaFoldDB" id="A0A2N1E2Y5"/>
<proteinExistence type="predicted"/>
<dbReference type="Proteomes" id="UP000233564">
    <property type="component" value="Unassembled WGS sequence"/>
</dbReference>
<organism evidence="1 2">
    <name type="scientific">Pseudomonas fluorescens</name>
    <dbReference type="NCBI Taxonomy" id="294"/>
    <lineage>
        <taxon>Bacteria</taxon>
        <taxon>Pseudomonadati</taxon>
        <taxon>Pseudomonadota</taxon>
        <taxon>Gammaproteobacteria</taxon>
        <taxon>Pseudomonadales</taxon>
        <taxon>Pseudomonadaceae</taxon>
        <taxon>Pseudomonas</taxon>
    </lineage>
</organism>
<dbReference type="EMBL" id="NVXX01000024">
    <property type="protein sequence ID" value="PKH18841.1"/>
    <property type="molecule type" value="Genomic_DNA"/>
</dbReference>
<dbReference type="RefSeq" id="WP_101220435.1">
    <property type="nucleotide sequence ID" value="NZ_KZ478002.1"/>
</dbReference>
<accession>A0A2N1E2Y5</accession>
<reference evidence="1 2" key="1">
    <citation type="submission" date="2017-08" db="EMBL/GenBank/DDBJ databases">
        <authorList>
            <person name="de Groot N.N."/>
        </authorList>
    </citation>
    <scope>NUCLEOTIDE SEQUENCE [LARGE SCALE GENOMIC DNA]</scope>
    <source>
        <strain evidence="1 2">PfR 37</strain>
    </source>
</reference>
<sequence length="68" mass="7515">MTQTFIDLNTYNNRVKSAEDRRAMAVAAALSVIHAKASNTPADCNILTDEMNNLSDYADQIQEALKVK</sequence>
<comment type="caution">
    <text evidence="1">The sequence shown here is derived from an EMBL/GenBank/DDBJ whole genome shotgun (WGS) entry which is preliminary data.</text>
</comment>
<evidence type="ECO:0000313" key="1">
    <source>
        <dbReference type="EMBL" id="PKH18841.1"/>
    </source>
</evidence>
<name>A0A2N1E2Y5_PSEFL</name>